<proteinExistence type="predicted"/>
<keyword evidence="1" id="KW-0732">Signal</keyword>
<gene>
    <name evidence="2" type="ORF">KARMA_1799</name>
</gene>
<evidence type="ECO:0000313" key="3">
    <source>
        <dbReference type="Proteomes" id="UP000184085"/>
    </source>
</evidence>
<name>A0A1M4N0Q7_9RHOB</name>
<dbReference type="AlphaFoldDB" id="A0A1M4N0Q7"/>
<evidence type="ECO:0008006" key="4">
    <source>
        <dbReference type="Google" id="ProtNLM"/>
    </source>
</evidence>
<protein>
    <recommendedName>
        <fullName evidence="4">Secreted protein</fullName>
    </recommendedName>
</protein>
<dbReference type="EMBL" id="FMJB01000047">
    <property type="protein sequence ID" value="SCM67598.1"/>
    <property type="molecule type" value="Genomic_DNA"/>
</dbReference>
<feature type="signal peptide" evidence="1">
    <location>
        <begin position="1"/>
        <end position="22"/>
    </location>
</feature>
<reference evidence="3" key="1">
    <citation type="submission" date="2016-09" db="EMBL/GenBank/DDBJ databases">
        <authorList>
            <person name="Wibberg D."/>
        </authorList>
    </citation>
    <scope>NUCLEOTIDE SEQUENCE [LARGE SCALE GENOMIC DNA]</scope>
</reference>
<dbReference type="RefSeq" id="WP_072706242.1">
    <property type="nucleotide sequence ID" value="NZ_FMJB01000047.1"/>
</dbReference>
<evidence type="ECO:0000313" key="2">
    <source>
        <dbReference type="EMBL" id="SCM67598.1"/>
    </source>
</evidence>
<feature type="chain" id="PRO_5009906705" description="Secreted protein" evidence="1">
    <location>
        <begin position="23"/>
        <end position="158"/>
    </location>
</feature>
<sequence>MRLRFGAIAAMSAALVTGAAQAEMSMKTVDQCLTEAFDAQTNPNSCVDLAHAECGGMPEDMHAASALCFTKTQEVWNAAIAEQMEGIRARGDDQLSAVAGIETKYDVLSALLQCDRMEELNRLTDQSAELVARQKAGCVSTASGLAYVRLNWRARSLQ</sequence>
<organism evidence="2 3">
    <name type="scientific">Donghicola eburneus</name>
    <dbReference type="NCBI Taxonomy" id="393278"/>
    <lineage>
        <taxon>Bacteria</taxon>
        <taxon>Pseudomonadati</taxon>
        <taxon>Pseudomonadota</taxon>
        <taxon>Alphaproteobacteria</taxon>
        <taxon>Rhodobacterales</taxon>
        <taxon>Roseobacteraceae</taxon>
        <taxon>Donghicola</taxon>
    </lineage>
</organism>
<dbReference type="Proteomes" id="UP000184085">
    <property type="component" value="Unassembled WGS sequence"/>
</dbReference>
<accession>A0A1M4N0Q7</accession>
<evidence type="ECO:0000256" key="1">
    <source>
        <dbReference type="SAM" id="SignalP"/>
    </source>
</evidence>
<keyword evidence="3" id="KW-1185">Reference proteome</keyword>